<dbReference type="Proteomes" id="UP000321676">
    <property type="component" value="Unassembled WGS sequence"/>
</dbReference>
<dbReference type="PROSITE" id="PS51257">
    <property type="entry name" value="PROKAR_LIPOPROTEIN"/>
    <property type="match status" value="1"/>
</dbReference>
<dbReference type="RefSeq" id="WP_093095363.1">
    <property type="nucleotide sequence ID" value="NZ_BJXH01000056.1"/>
</dbReference>
<protein>
    <recommendedName>
        <fullName evidence="3">Lipoprotein</fullName>
    </recommendedName>
</protein>
<name>A0ABQ0WAH8_9SPHI</name>
<evidence type="ECO:0000313" key="1">
    <source>
        <dbReference type="EMBL" id="GEM69955.1"/>
    </source>
</evidence>
<evidence type="ECO:0008006" key="3">
    <source>
        <dbReference type="Google" id="ProtNLM"/>
    </source>
</evidence>
<reference evidence="1 2" key="1">
    <citation type="submission" date="2019-07" db="EMBL/GenBank/DDBJ databases">
        <title>Whole genome shotgun sequence of Sphingobacterium mizutaii NBRC 14946.</title>
        <authorList>
            <person name="Hosoyama A."/>
            <person name="Uohara A."/>
            <person name="Ohji S."/>
            <person name="Ichikawa N."/>
        </authorList>
    </citation>
    <scope>NUCLEOTIDE SEQUENCE [LARGE SCALE GENOMIC DNA]</scope>
    <source>
        <strain evidence="1 2">NBRC 14946</strain>
    </source>
</reference>
<gene>
    <name evidence="1" type="ORF">SMI01S_35610</name>
</gene>
<evidence type="ECO:0000313" key="2">
    <source>
        <dbReference type="Proteomes" id="UP000321676"/>
    </source>
</evidence>
<organism evidence="1 2">
    <name type="scientific">Sphingobacterium mizutaii NBRC 14946 = DSM 11724</name>
    <dbReference type="NCBI Taxonomy" id="1220576"/>
    <lineage>
        <taxon>Bacteria</taxon>
        <taxon>Pseudomonadati</taxon>
        <taxon>Bacteroidota</taxon>
        <taxon>Sphingobacteriia</taxon>
        <taxon>Sphingobacteriales</taxon>
        <taxon>Sphingobacteriaceae</taxon>
        <taxon>Sphingobacterium</taxon>
    </lineage>
</organism>
<comment type="caution">
    <text evidence="1">The sequence shown here is derived from an EMBL/GenBank/DDBJ whole genome shotgun (WGS) entry which is preliminary data.</text>
</comment>
<sequence>MKKLQMLFLLLTISCTGNVKQEKEIKNSDTAVVQKQPVNNKVPQRLILGGPVENYIASLSKSIKDPKYSQNFDSIEVYHRNLFIGKKTFLAPDSTKILVIVDYPIIGMIKWKESNPTQKSIKEKAANRSYKYGILKKSKLYQLDFAIPNLSFTDDCCTIKYANGILTEGINKTKTIYTEVTTE</sequence>
<keyword evidence="2" id="KW-1185">Reference proteome</keyword>
<proteinExistence type="predicted"/>
<accession>A0ABQ0WAH8</accession>
<dbReference type="EMBL" id="BJXH01000056">
    <property type="protein sequence ID" value="GEM69955.1"/>
    <property type="molecule type" value="Genomic_DNA"/>
</dbReference>